<dbReference type="EMBL" id="JQGJ01000002">
    <property type="protein sequence ID" value="KHK66209.1"/>
    <property type="molecule type" value="Genomic_DNA"/>
</dbReference>
<gene>
    <name evidence="2" type="ORF">JZ00_05380</name>
</gene>
<evidence type="ECO:0000313" key="3">
    <source>
        <dbReference type="Proteomes" id="UP000030949"/>
    </source>
</evidence>
<comment type="caution">
    <text evidence="2">The sequence shown here is derived from an EMBL/GenBank/DDBJ whole genome shotgun (WGS) entry which is preliminary data.</text>
</comment>
<dbReference type="Gene3D" id="6.10.280.50">
    <property type="match status" value="1"/>
</dbReference>
<organism evidence="2 3">
    <name type="scientific">Pseudomonas frederiksbergensis</name>
    <dbReference type="NCBI Taxonomy" id="104087"/>
    <lineage>
        <taxon>Bacteria</taxon>
        <taxon>Pseudomonadati</taxon>
        <taxon>Pseudomonadota</taxon>
        <taxon>Gammaproteobacteria</taxon>
        <taxon>Pseudomonadales</taxon>
        <taxon>Pseudomonadaceae</taxon>
        <taxon>Pseudomonas</taxon>
    </lineage>
</organism>
<dbReference type="InterPro" id="IPR007420">
    <property type="entry name" value="DUF465"/>
</dbReference>
<accession>A0A0B1Z577</accession>
<sequence length="77" mass="8720">MPVSHDLCQDLKCTEEDILKKRREDESLDALIKKYAKLDAEVVKAEKPPAVLSDAALETLKKERLQVKDQIAALMQN</sequence>
<dbReference type="Proteomes" id="UP000030949">
    <property type="component" value="Unassembled WGS sequence"/>
</dbReference>
<feature type="coiled-coil region" evidence="1">
    <location>
        <begin position="21"/>
        <end position="77"/>
    </location>
</feature>
<dbReference type="InterPro" id="IPR038444">
    <property type="entry name" value="DUF465_sf"/>
</dbReference>
<reference evidence="3" key="1">
    <citation type="submission" date="2015-03" db="EMBL/GenBank/DDBJ databases">
        <title>Pseudomonas frederiksbergensis hydrocarbon degrader.</title>
        <authorList>
            <person name="Brown L.M."/>
            <person name="Ruiz O.N."/>
            <person name="Mueller S."/>
            <person name="Gunasekera T.S."/>
        </authorList>
    </citation>
    <scope>NUCLEOTIDE SEQUENCE [LARGE SCALE GENOMIC DNA]</scope>
    <source>
        <strain evidence="3">SI8</strain>
    </source>
</reference>
<keyword evidence="1" id="KW-0175">Coiled coil</keyword>
<dbReference type="Pfam" id="PF04325">
    <property type="entry name" value="DUF465"/>
    <property type="match status" value="1"/>
</dbReference>
<evidence type="ECO:0000313" key="2">
    <source>
        <dbReference type="EMBL" id="KHK66209.1"/>
    </source>
</evidence>
<name>A0A0B1Z577_9PSED</name>
<proteinExistence type="predicted"/>
<dbReference type="AlphaFoldDB" id="A0A0B1Z577"/>
<evidence type="ECO:0000256" key="1">
    <source>
        <dbReference type="SAM" id="Coils"/>
    </source>
</evidence>
<evidence type="ECO:0008006" key="4">
    <source>
        <dbReference type="Google" id="ProtNLM"/>
    </source>
</evidence>
<protein>
    <recommendedName>
        <fullName evidence="4">DUF465 domain-containing protein</fullName>
    </recommendedName>
</protein>
<dbReference type="OrthoDB" id="7030268at2"/>